<evidence type="ECO:0000256" key="2">
    <source>
        <dbReference type="ARBA" id="ARBA00022692"/>
    </source>
</evidence>
<dbReference type="GO" id="GO:0140359">
    <property type="term" value="F:ABC-type transporter activity"/>
    <property type="evidence" value="ECO:0007669"/>
    <property type="project" value="InterPro"/>
</dbReference>
<feature type="transmembrane region" description="Helical" evidence="5">
    <location>
        <begin position="40"/>
        <end position="64"/>
    </location>
</feature>
<dbReference type="Proteomes" id="UP001296580">
    <property type="component" value="Unassembled WGS sequence"/>
</dbReference>
<evidence type="ECO:0000259" key="6">
    <source>
        <dbReference type="PROSITE" id="PS50929"/>
    </source>
</evidence>
<dbReference type="InterPro" id="IPR011527">
    <property type="entry name" value="ABC1_TM_dom"/>
</dbReference>
<protein>
    <submittedName>
        <fullName evidence="7">ABC transporter ATP-binding protein</fullName>
    </submittedName>
</protein>
<dbReference type="InterPro" id="IPR036640">
    <property type="entry name" value="ABC1_TM_sf"/>
</dbReference>
<reference evidence="7" key="1">
    <citation type="journal article" date="2020" name="Cell Host Microbe">
        <title>Functional and Genomic Variation between Human-Derived Isolates of Lachnospiraceae Reveals Inter- and Intra-Species Diversity.</title>
        <authorList>
            <person name="Sorbara M.T."/>
            <person name="Littmann E.R."/>
            <person name="Fontana E."/>
            <person name="Moody T.U."/>
            <person name="Kohout C.E."/>
            <person name="Gjonbalaj M."/>
            <person name="Eaton V."/>
            <person name="Seok R."/>
            <person name="Leiner I.M."/>
            <person name="Pamer E.G."/>
        </authorList>
    </citation>
    <scope>NUCLEOTIDE SEQUENCE</scope>
    <source>
        <strain evidence="7">MSK.15.32</strain>
    </source>
</reference>
<keyword evidence="7" id="KW-0547">Nucleotide-binding</keyword>
<dbReference type="EMBL" id="JAAIRV010000020">
    <property type="protein sequence ID" value="NSI58856.1"/>
    <property type="molecule type" value="Genomic_DNA"/>
</dbReference>
<dbReference type="GO" id="GO:0005886">
    <property type="term" value="C:plasma membrane"/>
    <property type="evidence" value="ECO:0007669"/>
    <property type="project" value="UniProtKB-SubCell"/>
</dbReference>
<keyword evidence="4 5" id="KW-0472">Membrane</keyword>
<organism evidence="7 8">
    <name type="scientific">Mediterraneibacter gnavus</name>
    <name type="common">Ruminococcus gnavus</name>
    <dbReference type="NCBI Taxonomy" id="33038"/>
    <lineage>
        <taxon>Bacteria</taxon>
        <taxon>Bacillati</taxon>
        <taxon>Bacillota</taxon>
        <taxon>Clostridia</taxon>
        <taxon>Lachnospirales</taxon>
        <taxon>Lachnospiraceae</taxon>
        <taxon>Mediterraneibacter</taxon>
    </lineage>
</organism>
<keyword evidence="7" id="KW-0067">ATP-binding</keyword>
<evidence type="ECO:0000256" key="3">
    <source>
        <dbReference type="ARBA" id="ARBA00022989"/>
    </source>
</evidence>
<dbReference type="GO" id="GO:0005524">
    <property type="term" value="F:ATP binding"/>
    <property type="evidence" value="ECO:0007669"/>
    <property type="project" value="UniProtKB-KW"/>
</dbReference>
<keyword evidence="2 5" id="KW-0812">Transmembrane</keyword>
<proteinExistence type="predicted"/>
<comment type="subcellular location">
    <subcellularLocation>
        <location evidence="1">Cell membrane</location>
        <topology evidence="1">Multi-pass membrane protein</topology>
    </subcellularLocation>
</comment>
<sequence length="68" mass="7212">MKANGQTNSIMPIMNVLGYVPYVIVAIWGAYMAIVPVTNLGLAVTGTMAFGMITSFLTLTGNFINPIS</sequence>
<accession>A0A2N5NZE8</accession>
<evidence type="ECO:0000256" key="1">
    <source>
        <dbReference type="ARBA" id="ARBA00004651"/>
    </source>
</evidence>
<dbReference type="AlphaFoldDB" id="A0A2N5NZE8"/>
<gene>
    <name evidence="7" type="ORF">G4993_10655</name>
</gene>
<dbReference type="SUPFAM" id="SSF90123">
    <property type="entry name" value="ABC transporter transmembrane region"/>
    <property type="match status" value="1"/>
</dbReference>
<keyword evidence="3 5" id="KW-1133">Transmembrane helix</keyword>
<reference evidence="7" key="2">
    <citation type="submission" date="2020-02" db="EMBL/GenBank/DDBJ databases">
        <authorList>
            <person name="Littmann E."/>
            <person name="Sorbara M."/>
        </authorList>
    </citation>
    <scope>NUCLEOTIDE SEQUENCE</scope>
    <source>
        <strain evidence="7">MSK.15.32</strain>
    </source>
</reference>
<evidence type="ECO:0000256" key="5">
    <source>
        <dbReference type="SAM" id="Phobius"/>
    </source>
</evidence>
<dbReference type="PROSITE" id="PS50929">
    <property type="entry name" value="ABC_TM1F"/>
    <property type="match status" value="1"/>
</dbReference>
<comment type="caution">
    <text evidence="7">The sequence shown here is derived from an EMBL/GenBank/DDBJ whole genome shotgun (WGS) entry which is preliminary data.</text>
</comment>
<evidence type="ECO:0000313" key="7">
    <source>
        <dbReference type="EMBL" id="NSI58856.1"/>
    </source>
</evidence>
<dbReference type="RefSeq" id="WP_009244081.1">
    <property type="nucleotide sequence ID" value="NZ_CABKQB010000002.1"/>
</dbReference>
<evidence type="ECO:0000313" key="8">
    <source>
        <dbReference type="Proteomes" id="UP001296580"/>
    </source>
</evidence>
<evidence type="ECO:0000256" key="4">
    <source>
        <dbReference type="ARBA" id="ARBA00023136"/>
    </source>
</evidence>
<feature type="domain" description="ABC transmembrane type-1" evidence="6">
    <location>
        <begin position="1"/>
        <end position="68"/>
    </location>
</feature>
<name>A0A2N5NZE8_MEDGN</name>
<feature type="transmembrane region" description="Helical" evidence="5">
    <location>
        <begin position="12"/>
        <end position="34"/>
    </location>
</feature>